<keyword evidence="1 3" id="KW-0689">Ribosomal protein</keyword>
<dbReference type="InterPro" id="IPR023803">
    <property type="entry name" value="Ribosomal_bS16_dom_sf"/>
</dbReference>
<dbReference type="EMBL" id="CP102734">
    <property type="protein sequence ID" value="UVD82007.1"/>
    <property type="molecule type" value="Genomic_DNA"/>
</dbReference>
<gene>
    <name evidence="3 4" type="primary">rpsP</name>
    <name evidence="4" type="ORF">NV226_01790</name>
</gene>
<evidence type="ECO:0000256" key="1">
    <source>
        <dbReference type="ARBA" id="ARBA00022980"/>
    </source>
</evidence>
<reference evidence="4" key="1">
    <citation type="submission" date="2022-08" db="EMBL/GenBank/DDBJ databases">
        <title>Complete genome of Mycoplasma iguanae type strain 2327.</title>
        <authorList>
            <person name="Spergser J."/>
        </authorList>
    </citation>
    <scope>NUCLEOTIDE SEQUENCE</scope>
    <source>
        <strain evidence="4">2327</strain>
    </source>
</reference>
<dbReference type="InterPro" id="IPR000307">
    <property type="entry name" value="Ribosomal_bS16"/>
</dbReference>
<protein>
    <recommendedName>
        <fullName evidence="3">Small ribosomal subunit protein bS16</fullName>
    </recommendedName>
</protein>
<dbReference type="Pfam" id="PF00886">
    <property type="entry name" value="Ribosomal_S16"/>
    <property type="match status" value="1"/>
</dbReference>
<evidence type="ECO:0000313" key="4">
    <source>
        <dbReference type="EMBL" id="UVD82007.1"/>
    </source>
</evidence>
<organism evidence="4 5">
    <name type="scientific">Mycoplasma iguanae</name>
    <dbReference type="NCBI Taxonomy" id="292461"/>
    <lineage>
        <taxon>Bacteria</taxon>
        <taxon>Bacillati</taxon>
        <taxon>Mycoplasmatota</taxon>
        <taxon>Mollicutes</taxon>
        <taxon>Mycoplasmataceae</taxon>
        <taxon>Mycoplasma</taxon>
    </lineage>
</organism>
<comment type="similarity">
    <text evidence="3">Belongs to the bacterial ribosomal protein bS16 family.</text>
</comment>
<dbReference type="PANTHER" id="PTHR12919">
    <property type="entry name" value="30S RIBOSOMAL PROTEIN S16"/>
    <property type="match status" value="1"/>
</dbReference>
<dbReference type="PANTHER" id="PTHR12919:SF20">
    <property type="entry name" value="SMALL RIBOSOMAL SUBUNIT PROTEIN BS16M"/>
    <property type="match status" value="1"/>
</dbReference>
<evidence type="ECO:0000313" key="5">
    <source>
        <dbReference type="Proteomes" id="UP001059252"/>
    </source>
</evidence>
<keyword evidence="2 3" id="KW-0687">Ribonucleoprotein</keyword>
<proteinExistence type="inferred from homology"/>
<dbReference type="Proteomes" id="UP001059252">
    <property type="component" value="Chromosome"/>
</dbReference>
<dbReference type="RefSeq" id="WP_258211181.1">
    <property type="nucleotide sequence ID" value="NZ_CP102734.1"/>
</dbReference>
<evidence type="ECO:0000256" key="2">
    <source>
        <dbReference type="ARBA" id="ARBA00023274"/>
    </source>
</evidence>
<dbReference type="SUPFAM" id="SSF54565">
    <property type="entry name" value="Ribosomal protein S16"/>
    <property type="match status" value="1"/>
</dbReference>
<keyword evidence="5" id="KW-1185">Reference proteome</keyword>
<dbReference type="HAMAP" id="MF_00385">
    <property type="entry name" value="Ribosomal_bS16"/>
    <property type="match status" value="1"/>
</dbReference>
<name>A0ABY5R9Z6_9MOLU</name>
<dbReference type="NCBIfam" id="TIGR00002">
    <property type="entry name" value="S16"/>
    <property type="match status" value="1"/>
</dbReference>
<sequence>MMVKIRLKRLGSKYNPFYKLVAADARSPRDGRFIEMLGYYNPKSKELKLEKELILKWLGDGAVPTDSAKKLLRKESLIETFVRTK</sequence>
<dbReference type="GO" id="GO:0005840">
    <property type="term" value="C:ribosome"/>
    <property type="evidence" value="ECO:0007669"/>
    <property type="project" value="UniProtKB-KW"/>
</dbReference>
<accession>A0ABY5R9Z6</accession>
<evidence type="ECO:0000256" key="3">
    <source>
        <dbReference type="HAMAP-Rule" id="MF_00385"/>
    </source>
</evidence>
<dbReference type="Gene3D" id="3.30.1320.10">
    <property type="match status" value="1"/>
</dbReference>